<comment type="subcellular location">
    <subcellularLocation>
        <location evidence="1">Cell outer membrane</location>
    </subcellularLocation>
</comment>
<keyword evidence="5" id="KW-0998">Cell outer membrane</keyword>
<dbReference type="SUPFAM" id="SSF48452">
    <property type="entry name" value="TPR-like"/>
    <property type="match status" value="1"/>
</dbReference>
<dbReference type="InterPro" id="IPR033985">
    <property type="entry name" value="SusD-like_N"/>
</dbReference>
<dbReference type="Gene3D" id="1.25.40.390">
    <property type="match status" value="1"/>
</dbReference>
<dbReference type="STRING" id="1285928.SAMN04487894_105103"/>
<evidence type="ECO:0000256" key="4">
    <source>
        <dbReference type="ARBA" id="ARBA00023136"/>
    </source>
</evidence>
<sequence length="594" mass="66759">MKKSIRIFIFTLAVLTGIVWSCKKLGDTQPYDRFDEPSVWASRNNAMTFVYGTYGQILQGLYTSQIGTETWTNNLVATAGTAFTREEITRDNDFGFNQFSSIRRCNMIIEKSAASATIPDADKAELQAHGRFLRAMTYYWLARRFGRVIYVDKVLTENEADYKLPQTATIAETYNLIMKDIDAAITGLPATAPSGLASKWTAYALKSEVALQAAAYTGDNSYYQKALDAADSVIQKGGYSLETDYEGLFNEKKRTSPEIILAMYRDKSNTNCDNTDMQQIIPNTNNDNVRLRGATPEFKVDKMFEAWAQYSPTQSMMDAYLAIDAADPTKAVKWDQSAQYLANITKRASAFADSAVVTGAGSVNSIIYNNRDKRLAASIVYDSVQWYGETVTTNRNGNLNRLINGSLSSGCCMPVTNCFVRKGTYSVTPRPFVGIPTDYHWVIFRLGRVYLNKAEALLRLNRIAEAVAALNMTRVTHGGLPPSTAATATAAWTDYKRERRVDLFEEQDYYWSLLRWGKYGGAANNGIAAGGNIPELEEPPTYMEINRNRNGYRIEVLNWTQNQVRVFDESRRYLLPIQNSQIIRHGSLEQNPNW</sequence>
<dbReference type="InterPro" id="IPR011990">
    <property type="entry name" value="TPR-like_helical_dom_sf"/>
</dbReference>
<evidence type="ECO:0000313" key="8">
    <source>
        <dbReference type="EMBL" id="SDC98291.1"/>
    </source>
</evidence>
<keyword evidence="9" id="KW-1185">Reference proteome</keyword>
<dbReference type="Pfam" id="PF07980">
    <property type="entry name" value="SusD_RagB"/>
    <property type="match status" value="1"/>
</dbReference>
<feature type="domain" description="RagB/SusD" evidence="6">
    <location>
        <begin position="257"/>
        <end position="594"/>
    </location>
</feature>
<evidence type="ECO:0000256" key="5">
    <source>
        <dbReference type="ARBA" id="ARBA00023237"/>
    </source>
</evidence>
<evidence type="ECO:0000256" key="3">
    <source>
        <dbReference type="ARBA" id="ARBA00022729"/>
    </source>
</evidence>
<dbReference type="Pfam" id="PF14322">
    <property type="entry name" value="SusD-like_3"/>
    <property type="match status" value="1"/>
</dbReference>
<dbReference type="Proteomes" id="UP000198757">
    <property type="component" value="Unassembled WGS sequence"/>
</dbReference>
<dbReference type="EMBL" id="FMZO01000005">
    <property type="protein sequence ID" value="SDC98291.1"/>
    <property type="molecule type" value="Genomic_DNA"/>
</dbReference>
<dbReference type="AlphaFoldDB" id="A0A1G6R1A6"/>
<protein>
    <submittedName>
        <fullName evidence="8">Starch-binding associating with outer membrane</fullName>
    </submittedName>
</protein>
<dbReference type="OrthoDB" id="5694214at2"/>
<gene>
    <name evidence="8" type="ORF">SAMN04487894_105103</name>
</gene>
<feature type="domain" description="SusD-like N-terminal" evidence="7">
    <location>
        <begin position="86"/>
        <end position="211"/>
    </location>
</feature>
<keyword evidence="4" id="KW-0472">Membrane</keyword>
<keyword evidence="3" id="KW-0732">Signal</keyword>
<evidence type="ECO:0000256" key="1">
    <source>
        <dbReference type="ARBA" id="ARBA00004442"/>
    </source>
</evidence>
<evidence type="ECO:0000259" key="6">
    <source>
        <dbReference type="Pfam" id="PF07980"/>
    </source>
</evidence>
<name>A0A1G6R1A6_NIADE</name>
<evidence type="ECO:0000256" key="2">
    <source>
        <dbReference type="ARBA" id="ARBA00006275"/>
    </source>
</evidence>
<dbReference type="RefSeq" id="WP_090390092.1">
    <property type="nucleotide sequence ID" value="NZ_FMZO01000005.1"/>
</dbReference>
<organism evidence="8 9">
    <name type="scientific">Niabella drilacis (strain DSM 25811 / CCM 8410 / CCUG 62505 / LMG 26954 / E90)</name>
    <dbReference type="NCBI Taxonomy" id="1285928"/>
    <lineage>
        <taxon>Bacteria</taxon>
        <taxon>Pseudomonadati</taxon>
        <taxon>Bacteroidota</taxon>
        <taxon>Chitinophagia</taxon>
        <taxon>Chitinophagales</taxon>
        <taxon>Chitinophagaceae</taxon>
        <taxon>Niabella</taxon>
    </lineage>
</organism>
<comment type="similarity">
    <text evidence="2">Belongs to the SusD family.</text>
</comment>
<accession>A0A1G6R1A6</accession>
<evidence type="ECO:0000313" key="9">
    <source>
        <dbReference type="Proteomes" id="UP000198757"/>
    </source>
</evidence>
<proteinExistence type="inferred from homology"/>
<evidence type="ECO:0000259" key="7">
    <source>
        <dbReference type="Pfam" id="PF14322"/>
    </source>
</evidence>
<dbReference type="GO" id="GO:0009279">
    <property type="term" value="C:cell outer membrane"/>
    <property type="evidence" value="ECO:0007669"/>
    <property type="project" value="UniProtKB-SubCell"/>
</dbReference>
<reference evidence="9" key="1">
    <citation type="submission" date="2016-10" db="EMBL/GenBank/DDBJ databases">
        <authorList>
            <person name="Varghese N."/>
            <person name="Submissions S."/>
        </authorList>
    </citation>
    <scope>NUCLEOTIDE SEQUENCE [LARGE SCALE GENOMIC DNA]</scope>
    <source>
        <strain evidence="9">DSM 25811 / CCM 8410 / LMG 26954 / E90</strain>
    </source>
</reference>
<dbReference type="InterPro" id="IPR012944">
    <property type="entry name" value="SusD_RagB_dom"/>
</dbReference>